<proteinExistence type="predicted"/>
<sequence>MKPLQSNCPAQCPSLLNCVKTQPVLYFKTVRLPQLLLREPKSVICQQNTLIHKQIWFCERLTWNPAKSLVCDISRQLNVLHQGSSCSSCYDIRDIAIHIAENSSTAHNWFRPSSGSSGRRSLRVSGNLMFYLRLSWVPGESPEKPHLFANGCISLIPCNLVSRRT</sequence>
<keyword evidence="2" id="KW-1185">Reference proteome</keyword>
<dbReference type="InParanoid" id="A0A3R7CNQ2"/>
<dbReference type="AlphaFoldDB" id="A0A3R7CNQ2"/>
<evidence type="ECO:0000313" key="2">
    <source>
        <dbReference type="Proteomes" id="UP000286415"/>
    </source>
</evidence>
<evidence type="ECO:0000313" key="1">
    <source>
        <dbReference type="EMBL" id="KAG5441498.1"/>
    </source>
</evidence>
<name>A0A3R7CNQ2_CLOSI</name>
<organism evidence="1 2">
    <name type="scientific">Clonorchis sinensis</name>
    <name type="common">Chinese liver fluke</name>
    <dbReference type="NCBI Taxonomy" id="79923"/>
    <lineage>
        <taxon>Eukaryota</taxon>
        <taxon>Metazoa</taxon>
        <taxon>Spiralia</taxon>
        <taxon>Lophotrochozoa</taxon>
        <taxon>Platyhelminthes</taxon>
        <taxon>Trematoda</taxon>
        <taxon>Digenea</taxon>
        <taxon>Opisthorchiida</taxon>
        <taxon>Opisthorchiata</taxon>
        <taxon>Opisthorchiidae</taxon>
        <taxon>Clonorchis</taxon>
    </lineage>
</organism>
<accession>A0A3R7CNQ2</accession>
<reference evidence="1 2" key="1">
    <citation type="journal article" date="2018" name="Biotechnol. Adv.">
        <title>Improved genomic resources and new bioinformatic workflow for the carcinogenic parasite Clonorchis sinensis: Biotechnological implications.</title>
        <authorList>
            <person name="Wang D."/>
            <person name="Korhonen P.K."/>
            <person name="Gasser R.B."/>
            <person name="Young N.D."/>
        </authorList>
    </citation>
    <scope>NUCLEOTIDE SEQUENCE [LARGE SCALE GENOMIC DNA]</scope>
    <source>
        <strain evidence="1">Cs-k2</strain>
    </source>
</reference>
<dbReference type="Proteomes" id="UP000286415">
    <property type="component" value="Unassembled WGS sequence"/>
</dbReference>
<reference evidence="1 2" key="2">
    <citation type="journal article" date="2021" name="Genomics">
        <title>High-quality reference genome for Clonorchis sinensis.</title>
        <authorList>
            <person name="Young N.D."/>
            <person name="Stroehlein A.J."/>
            <person name="Kinkar L."/>
            <person name="Wang T."/>
            <person name="Sohn W.M."/>
            <person name="Chang B.C.H."/>
            <person name="Kaur P."/>
            <person name="Weisz D."/>
            <person name="Dudchenko O."/>
            <person name="Aiden E.L."/>
            <person name="Korhonen P.K."/>
            <person name="Gasser R.B."/>
        </authorList>
    </citation>
    <scope>NUCLEOTIDE SEQUENCE [LARGE SCALE GENOMIC DNA]</scope>
    <source>
        <strain evidence="1">Cs-k2</strain>
    </source>
</reference>
<comment type="caution">
    <text evidence="1">The sequence shown here is derived from an EMBL/GenBank/DDBJ whole genome shotgun (WGS) entry which is preliminary data.</text>
</comment>
<protein>
    <submittedName>
        <fullName evidence="1">Uncharacterized protein</fullName>
    </submittedName>
</protein>
<gene>
    <name evidence="1" type="ORF">CSKR_109790</name>
</gene>
<dbReference type="EMBL" id="NIRI02000077">
    <property type="protein sequence ID" value="KAG5441498.1"/>
    <property type="molecule type" value="Genomic_DNA"/>
</dbReference>